<dbReference type="RefSeq" id="WP_271200584.1">
    <property type="nucleotide sequence ID" value="NZ_BSFL01000002.1"/>
</dbReference>
<feature type="domain" description="HTH cro/C1-type" evidence="4">
    <location>
        <begin position="17"/>
        <end position="71"/>
    </location>
</feature>
<keyword evidence="1" id="KW-0805">Transcription regulation</keyword>
<dbReference type="GO" id="GO:0003677">
    <property type="term" value="F:DNA binding"/>
    <property type="evidence" value="ECO:0007669"/>
    <property type="project" value="UniProtKB-KW"/>
</dbReference>
<reference evidence="5" key="2">
    <citation type="submission" date="2023-01" db="EMBL/GenBank/DDBJ databases">
        <authorList>
            <person name="Sun Q."/>
            <person name="Evtushenko L."/>
        </authorList>
    </citation>
    <scope>NUCLEOTIDE SEQUENCE</scope>
    <source>
        <strain evidence="5">VKM B-2748</strain>
    </source>
</reference>
<dbReference type="AlphaFoldDB" id="A0A9W6JPW8"/>
<evidence type="ECO:0000313" key="5">
    <source>
        <dbReference type="EMBL" id="GLK80114.1"/>
    </source>
</evidence>
<reference evidence="5" key="1">
    <citation type="journal article" date="2014" name="Int. J. Syst. Evol. Microbiol.">
        <title>Complete genome sequence of Corynebacterium casei LMG S-19264T (=DSM 44701T), isolated from a smear-ripened cheese.</title>
        <authorList>
            <consortium name="US DOE Joint Genome Institute (JGI-PGF)"/>
            <person name="Walter F."/>
            <person name="Albersmeier A."/>
            <person name="Kalinowski J."/>
            <person name="Ruckert C."/>
        </authorList>
    </citation>
    <scope>NUCLEOTIDE SEQUENCE</scope>
    <source>
        <strain evidence="5">VKM B-2748</strain>
    </source>
</reference>
<dbReference type="EMBL" id="BSFL01000002">
    <property type="protein sequence ID" value="GLK80114.1"/>
    <property type="molecule type" value="Genomic_DNA"/>
</dbReference>
<comment type="caution">
    <text evidence="5">The sequence shown here is derived from an EMBL/GenBank/DDBJ whole genome shotgun (WGS) entry which is preliminary data.</text>
</comment>
<gene>
    <name evidence="5" type="ORF">GCM10008174_18550</name>
</gene>
<keyword evidence="3" id="KW-0804">Transcription</keyword>
<dbReference type="Proteomes" id="UP001143309">
    <property type="component" value="Unassembled WGS sequence"/>
</dbReference>
<dbReference type="CDD" id="cd00093">
    <property type="entry name" value="HTH_XRE"/>
    <property type="match status" value="1"/>
</dbReference>
<evidence type="ECO:0000256" key="1">
    <source>
        <dbReference type="ARBA" id="ARBA00023015"/>
    </source>
</evidence>
<sequence>MKRTPPSPLREILARNVKELRAERGFSQDELAHRADVHRTYMSAVERRRRNVSLDVLHKIAAALGVAASLLLEDGATRDQETT</sequence>
<name>A0A9W6JPW8_9HYPH</name>
<dbReference type="Gene3D" id="1.10.260.40">
    <property type="entry name" value="lambda repressor-like DNA-binding domains"/>
    <property type="match status" value="1"/>
</dbReference>
<evidence type="ECO:0000259" key="4">
    <source>
        <dbReference type="PROSITE" id="PS50943"/>
    </source>
</evidence>
<dbReference type="Pfam" id="PF01381">
    <property type="entry name" value="HTH_3"/>
    <property type="match status" value="1"/>
</dbReference>
<dbReference type="InterPro" id="IPR010982">
    <property type="entry name" value="Lambda_DNA-bd_dom_sf"/>
</dbReference>
<dbReference type="GO" id="GO:0005829">
    <property type="term" value="C:cytosol"/>
    <property type="evidence" value="ECO:0007669"/>
    <property type="project" value="TreeGrafter"/>
</dbReference>
<dbReference type="GO" id="GO:0003700">
    <property type="term" value="F:DNA-binding transcription factor activity"/>
    <property type="evidence" value="ECO:0007669"/>
    <property type="project" value="TreeGrafter"/>
</dbReference>
<dbReference type="PANTHER" id="PTHR46797">
    <property type="entry name" value="HTH-TYPE TRANSCRIPTIONAL REGULATOR"/>
    <property type="match status" value="1"/>
</dbReference>
<organism evidence="5 6">
    <name type="scientific">Methylopila turkensis</name>
    <dbReference type="NCBI Taxonomy" id="1437816"/>
    <lineage>
        <taxon>Bacteria</taxon>
        <taxon>Pseudomonadati</taxon>
        <taxon>Pseudomonadota</taxon>
        <taxon>Alphaproteobacteria</taxon>
        <taxon>Hyphomicrobiales</taxon>
        <taxon>Methylopilaceae</taxon>
        <taxon>Methylopila</taxon>
    </lineage>
</organism>
<dbReference type="SMART" id="SM00530">
    <property type="entry name" value="HTH_XRE"/>
    <property type="match status" value="1"/>
</dbReference>
<dbReference type="PROSITE" id="PS50943">
    <property type="entry name" value="HTH_CROC1"/>
    <property type="match status" value="1"/>
</dbReference>
<proteinExistence type="predicted"/>
<dbReference type="InterPro" id="IPR001387">
    <property type="entry name" value="Cro/C1-type_HTH"/>
</dbReference>
<evidence type="ECO:0000256" key="2">
    <source>
        <dbReference type="ARBA" id="ARBA00023125"/>
    </source>
</evidence>
<evidence type="ECO:0000313" key="6">
    <source>
        <dbReference type="Proteomes" id="UP001143309"/>
    </source>
</evidence>
<dbReference type="InterPro" id="IPR050807">
    <property type="entry name" value="TransReg_Diox_bact_type"/>
</dbReference>
<evidence type="ECO:0000256" key="3">
    <source>
        <dbReference type="ARBA" id="ARBA00023163"/>
    </source>
</evidence>
<dbReference type="PANTHER" id="PTHR46797:SF23">
    <property type="entry name" value="HTH-TYPE TRANSCRIPTIONAL REGULATOR SUTR"/>
    <property type="match status" value="1"/>
</dbReference>
<protein>
    <submittedName>
        <fullName evidence="5">Transcriptional regulator</fullName>
    </submittedName>
</protein>
<accession>A0A9W6JPW8</accession>
<keyword evidence="2" id="KW-0238">DNA-binding</keyword>
<dbReference type="SUPFAM" id="SSF47413">
    <property type="entry name" value="lambda repressor-like DNA-binding domains"/>
    <property type="match status" value="1"/>
</dbReference>
<keyword evidence="6" id="KW-1185">Reference proteome</keyword>